<protein>
    <submittedName>
        <fullName evidence="2">Uncharacterized protein</fullName>
    </submittedName>
</protein>
<dbReference type="Proteomes" id="UP001497522">
    <property type="component" value="Chromosome 9"/>
</dbReference>
<organism evidence="2 3">
    <name type="scientific">Sphagnum jensenii</name>
    <dbReference type="NCBI Taxonomy" id="128206"/>
    <lineage>
        <taxon>Eukaryota</taxon>
        <taxon>Viridiplantae</taxon>
        <taxon>Streptophyta</taxon>
        <taxon>Embryophyta</taxon>
        <taxon>Bryophyta</taxon>
        <taxon>Sphagnophytina</taxon>
        <taxon>Sphagnopsida</taxon>
        <taxon>Sphagnales</taxon>
        <taxon>Sphagnaceae</taxon>
        <taxon>Sphagnum</taxon>
    </lineage>
</organism>
<sequence length="66" mass="7725">MKTTTTTMRPTCQRLLKKKLMNHKRWKSIRDSNAGKSSQENETKAGGKHHRISEPVEEEEEEDELE</sequence>
<name>A0ABP1C1N3_9BRYO</name>
<feature type="compositionally biased region" description="Acidic residues" evidence="1">
    <location>
        <begin position="55"/>
        <end position="66"/>
    </location>
</feature>
<feature type="region of interest" description="Disordered" evidence="1">
    <location>
        <begin position="18"/>
        <end position="66"/>
    </location>
</feature>
<keyword evidence="3" id="KW-1185">Reference proteome</keyword>
<dbReference type="EMBL" id="OZ023710">
    <property type="protein sequence ID" value="CAK9882727.1"/>
    <property type="molecule type" value="Genomic_DNA"/>
</dbReference>
<evidence type="ECO:0000313" key="2">
    <source>
        <dbReference type="EMBL" id="CAK9882727.1"/>
    </source>
</evidence>
<gene>
    <name evidence="2" type="ORF">CSSPJE1EN2_LOCUS23978</name>
</gene>
<feature type="compositionally biased region" description="Basic residues" evidence="1">
    <location>
        <begin position="18"/>
        <end position="27"/>
    </location>
</feature>
<proteinExistence type="predicted"/>
<accession>A0ABP1C1N3</accession>
<evidence type="ECO:0000313" key="3">
    <source>
        <dbReference type="Proteomes" id="UP001497522"/>
    </source>
</evidence>
<reference evidence="2" key="1">
    <citation type="submission" date="2024-03" db="EMBL/GenBank/DDBJ databases">
        <authorList>
            <consortium name="ELIXIR-Norway"/>
            <consortium name="Elixir Norway"/>
        </authorList>
    </citation>
    <scope>NUCLEOTIDE SEQUENCE</scope>
</reference>
<evidence type="ECO:0000256" key="1">
    <source>
        <dbReference type="SAM" id="MobiDB-lite"/>
    </source>
</evidence>